<organism evidence="1 2">
    <name type="scientific">Saccharothrix syringae</name>
    <name type="common">Nocardiopsis syringae</name>
    <dbReference type="NCBI Taxonomy" id="103733"/>
    <lineage>
        <taxon>Bacteria</taxon>
        <taxon>Bacillati</taxon>
        <taxon>Actinomycetota</taxon>
        <taxon>Actinomycetes</taxon>
        <taxon>Pseudonocardiales</taxon>
        <taxon>Pseudonocardiaceae</taxon>
        <taxon>Saccharothrix</taxon>
    </lineage>
</organism>
<dbReference type="NCBIfam" id="TIGR02157">
    <property type="entry name" value="PA_CoA_Oxy2"/>
    <property type="match status" value="1"/>
</dbReference>
<name>A0A5Q0GVX6_SACSY</name>
<dbReference type="AlphaFoldDB" id="A0A5Q0GVX6"/>
<dbReference type="PIRSF" id="PIRSF030200">
    <property type="entry name" value="PaaB"/>
    <property type="match status" value="1"/>
</dbReference>
<dbReference type="Proteomes" id="UP000325787">
    <property type="component" value="Chromosome"/>
</dbReference>
<dbReference type="Pfam" id="PF06243">
    <property type="entry name" value="PaaB"/>
    <property type="match status" value="1"/>
</dbReference>
<dbReference type="Gene3D" id="3.10.20.520">
    <property type="entry name" value="Phenylacetic acid degradation B"/>
    <property type="match status" value="1"/>
</dbReference>
<proteinExistence type="predicted"/>
<keyword evidence="2" id="KW-1185">Reference proteome</keyword>
<dbReference type="EMBL" id="CP034550">
    <property type="protein sequence ID" value="QFZ17795.1"/>
    <property type="molecule type" value="Genomic_DNA"/>
</dbReference>
<protein>
    <submittedName>
        <fullName evidence="1">1,2-phenylacetyl-CoA epoxidase subunit B</fullName>
    </submittedName>
</protein>
<reference evidence="2" key="1">
    <citation type="journal article" date="2021" name="Curr. Microbiol.">
        <title>Complete genome of nocamycin-producing strain Saccharothrix syringae NRRL B-16468 reveals the biosynthetic potential for secondary metabolites.</title>
        <authorList>
            <person name="Mo X."/>
            <person name="Yang S."/>
        </authorList>
    </citation>
    <scope>NUCLEOTIDE SEQUENCE [LARGE SCALE GENOMIC DNA]</scope>
    <source>
        <strain evidence="2">ATCC 51364 / DSM 43886 / JCM 6844 / KCTC 9398 / NBRC 14523 / NRRL B-16468 / INA 2240</strain>
    </source>
</reference>
<dbReference type="InterPro" id="IPR009359">
    <property type="entry name" value="PaaB"/>
</dbReference>
<accession>A0A5Q0GVX6</accession>
<evidence type="ECO:0000313" key="2">
    <source>
        <dbReference type="Proteomes" id="UP000325787"/>
    </source>
</evidence>
<evidence type="ECO:0000313" key="1">
    <source>
        <dbReference type="EMBL" id="QFZ17795.1"/>
    </source>
</evidence>
<dbReference type="RefSeq" id="WP_033435225.1">
    <property type="nucleotide sequence ID" value="NZ_CP034550.1"/>
</dbReference>
<gene>
    <name evidence="1" type="ORF">EKG83_10155</name>
</gene>
<sequence length="96" mass="10817">MSERSQWPLWEVFVRAKRGLGHLHAGSLHAADARMALQHARDLYTRRGEGVSIWVVPSAAVVASSPDERDPFFDPAADKVYRHPGFFELPEGVRHL</sequence>
<dbReference type="InterPro" id="IPR038693">
    <property type="entry name" value="PaaB_sf"/>
</dbReference>
<dbReference type="OrthoDB" id="8593533at2"/>
<dbReference type="KEGG" id="ssyi:EKG83_10155"/>